<dbReference type="PANTHER" id="PTHR12147">
    <property type="entry name" value="METALLOPEPTIDASE M28 FAMILY MEMBER"/>
    <property type="match status" value="1"/>
</dbReference>
<accession>A0ABS8A8Y4</accession>
<dbReference type="EMBL" id="JAJADQ010000001">
    <property type="protein sequence ID" value="MCB2376356.1"/>
    <property type="molecule type" value="Genomic_DNA"/>
</dbReference>
<dbReference type="SUPFAM" id="SSF53187">
    <property type="entry name" value="Zn-dependent exopeptidases"/>
    <property type="match status" value="1"/>
</dbReference>
<comment type="caution">
    <text evidence="2">The sequence shown here is derived from an EMBL/GenBank/DDBJ whole genome shotgun (WGS) entry which is preliminary data.</text>
</comment>
<evidence type="ECO:0000259" key="1">
    <source>
        <dbReference type="Pfam" id="PF04389"/>
    </source>
</evidence>
<dbReference type="Pfam" id="PF04389">
    <property type="entry name" value="Peptidase_M28"/>
    <property type="match status" value="1"/>
</dbReference>
<reference evidence="2" key="1">
    <citation type="submission" date="2021-10" db="EMBL/GenBank/DDBJ databases">
        <authorList>
            <person name="Dean J.D."/>
            <person name="Kim M.K."/>
            <person name="Newey C.N."/>
            <person name="Stoker T.S."/>
            <person name="Thompson D.W."/>
            <person name="Grose J.H."/>
        </authorList>
    </citation>
    <scope>NUCLEOTIDE SEQUENCE</scope>
    <source>
        <strain evidence="2">BT635</strain>
    </source>
</reference>
<gene>
    <name evidence="2" type="ORF">LGH70_02100</name>
</gene>
<dbReference type="Proteomes" id="UP001165297">
    <property type="component" value="Unassembled WGS sequence"/>
</dbReference>
<name>A0ABS8A8Y4_9BACT</name>
<evidence type="ECO:0000313" key="3">
    <source>
        <dbReference type="Proteomes" id="UP001165297"/>
    </source>
</evidence>
<proteinExistence type="predicted"/>
<dbReference type="RefSeq" id="WP_226182205.1">
    <property type="nucleotide sequence ID" value="NZ_JAJADQ010000001.1"/>
</dbReference>
<sequence length="437" mass="47623">MLPAISSVVFRRLLGLGIGVGLVAVKAPTVCAQDMGRARATITTLAAPAMHGRGYVKKGEQRAADYIRRRFQQLGLRSFTHRYAQHFPVSINTFPGRCTLLLDGRALEPGADFILEPASGSGDITGPLTLLDTLIFTDEAAGQRFLARSLQKQVLVLRQRDAERIRTLPEAFAQHLTQAAALITLVPDKLTASLAGHQISQPRLQVMAHRWPLQSKQATVQVDAVLLPKYPARNIIGYVPGSIQPDSFLVVSAHYDHLGRMGKNVYFPGANDNASGTALLLELAAYYAKPENQPAYSVVFMAFGAEEAGLLGSSYFVQHPLFPLANIRFLVNLDLEGTGQDGITVVNGRVLEQPFKALEKLNAGQRFLTSIAPRGRAANSDHHPFSEQGVPAFFLYTRGGSKAYHDIYDQPENLPLTAFAGVYQLVIAFFSTLATSK</sequence>
<dbReference type="InterPro" id="IPR045175">
    <property type="entry name" value="M28_fam"/>
</dbReference>
<dbReference type="InterPro" id="IPR007484">
    <property type="entry name" value="Peptidase_M28"/>
</dbReference>
<dbReference type="Gene3D" id="3.50.30.30">
    <property type="match status" value="1"/>
</dbReference>
<dbReference type="Gene3D" id="3.40.630.10">
    <property type="entry name" value="Zn peptidases"/>
    <property type="match status" value="1"/>
</dbReference>
<protein>
    <submittedName>
        <fullName evidence="2">M28 family peptidase</fullName>
    </submittedName>
</protein>
<feature type="domain" description="Peptidase M28" evidence="1">
    <location>
        <begin position="234"/>
        <end position="429"/>
    </location>
</feature>
<keyword evidence="3" id="KW-1185">Reference proteome</keyword>
<evidence type="ECO:0000313" key="2">
    <source>
        <dbReference type="EMBL" id="MCB2376356.1"/>
    </source>
</evidence>
<dbReference type="PANTHER" id="PTHR12147:SF26">
    <property type="entry name" value="PEPTIDASE M28 DOMAIN-CONTAINING PROTEIN"/>
    <property type="match status" value="1"/>
</dbReference>
<organism evidence="2 3">
    <name type="scientific">Hymenobacter nitidus</name>
    <dbReference type="NCBI Taxonomy" id="2880929"/>
    <lineage>
        <taxon>Bacteria</taxon>
        <taxon>Pseudomonadati</taxon>
        <taxon>Bacteroidota</taxon>
        <taxon>Cytophagia</taxon>
        <taxon>Cytophagales</taxon>
        <taxon>Hymenobacteraceae</taxon>
        <taxon>Hymenobacter</taxon>
    </lineage>
</organism>